<sequence>MAIALSDEEASIGSDEEMLVREKAKNKGKAKEEPEEEMRVESEEEDDDELDEDEYVVEKITNHAIDEVTGEFSFEVKWEGFEKKSDRTWEPEANLETALEMVETYMDSIGGREALLEAFNEKKAAGPTKKKRGRQSNGAIDKEHKKAKKNGHPASSTPPASVDLSNFKPPPGNWEDQVVGIDACEGNQGSIQVFLTWKNGAKTQHHLDIVYKRCPQKMLKFYESHLVFKRTDSEA</sequence>
<dbReference type="GO" id="GO:0006338">
    <property type="term" value="P:chromatin remodeling"/>
    <property type="evidence" value="ECO:0007669"/>
    <property type="project" value="UniProtKB-ARBA"/>
</dbReference>
<dbReference type="EMBL" id="PDLM01000006">
    <property type="protein sequence ID" value="RDW75331.1"/>
    <property type="molecule type" value="Genomic_DNA"/>
</dbReference>
<dbReference type="InterPro" id="IPR023779">
    <property type="entry name" value="Chromodomain_CS"/>
</dbReference>
<evidence type="ECO:0000259" key="5">
    <source>
        <dbReference type="PROSITE" id="PS50013"/>
    </source>
</evidence>
<dbReference type="CDD" id="cd18657">
    <property type="entry name" value="CSD_Swi6"/>
    <property type="match status" value="1"/>
</dbReference>
<feature type="compositionally biased region" description="Basic and acidic residues" evidence="4">
    <location>
        <begin position="18"/>
        <end position="41"/>
    </location>
</feature>
<dbReference type="PROSITE" id="PS00598">
    <property type="entry name" value="CHROMO_1"/>
    <property type="match status" value="1"/>
</dbReference>
<reference evidence="6 7" key="1">
    <citation type="journal article" date="2018" name="IMA Fungus">
        <title>IMA Genome-F 9: Draft genome sequence of Annulohypoxylon stygium, Aspergillus mulundensis, Berkeleyomyces basicola (syn. Thielaviopsis basicola), Ceratocystis smalleyi, two Cercospora beticola strains, Coleophoma cylindrospora, Fusarium fracticaudum, Phialophora cf. hyalina, and Morchella septimelata.</title>
        <authorList>
            <person name="Wingfield B.D."/>
            <person name="Bills G.F."/>
            <person name="Dong Y."/>
            <person name="Huang W."/>
            <person name="Nel W.J."/>
            <person name="Swalarsk-Parry B.S."/>
            <person name="Vaghefi N."/>
            <person name="Wilken P.M."/>
            <person name="An Z."/>
            <person name="de Beer Z.W."/>
            <person name="De Vos L."/>
            <person name="Chen L."/>
            <person name="Duong T.A."/>
            <person name="Gao Y."/>
            <person name="Hammerbacher A."/>
            <person name="Kikkert J.R."/>
            <person name="Li Y."/>
            <person name="Li H."/>
            <person name="Li K."/>
            <person name="Li Q."/>
            <person name="Liu X."/>
            <person name="Ma X."/>
            <person name="Naidoo K."/>
            <person name="Pethybridge S.J."/>
            <person name="Sun J."/>
            <person name="Steenkamp E.T."/>
            <person name="van der Nest M.A."/>
            <person name="van Wyk S."/>
            <person name="Wingfield M.J."/>
            <person name="Xiong C."/>
            <person name="Yue Q."/>
            <person name="Zhang X."/>
        </authorList>
    </citation>
    <scope>NUCLEOTIDE SEQUENCE [LARGE SCALE GENOMIC DNA]</scope>
    <source>
        <strain evidence="6 7">BP6252</strain>
    </source>
</reference>
<dbReference type="STRING" id="1849047.A0A3D8RNF5"/>
<organism evidence="6 7">
    <name type="scientific">Coleophoma cylindrospora</name>
    <dbReference type="NCBI Taxonomy" id="1849047"/>
    <lineage>
        <taxon>Eukaryota</taxon>
        <taxon>Fungi</taxon>
        <taxon>Dikarya</taxon>
        <taxon>Ascomycota</taxon>
        <taxon>Pezizomycotina</taxon>
        <taxon>Leotiomycetes</taxon>
        <taxon>Helotiales</taxon>
        <taxon>Dermateaceae</taxon>
        <taxon>Coleophoma</taxon>
    </lineage>
</organism>
<dbReference type="Pfam" id="PF01393">
    <property type="entry name" value="Chromo_shadow"/>
    <property type="match status" value="1"/>
</dbReference>
<protein>
    <recommendedName>
        <fullName evidence="5">Chromo domain-containing protein</fullName>
    </recommendedName>
</protein>
<comment type="caution">
    <text evidence="6">The sequence shown here is derived from an EMBL/GenBank/DDBJ whole genome shotgun (WGS) entry which is preliminary data.</text>
</comment>
<gene>
    <name evidence="6" type="ORF">BP6252_06473</name>
</gene>
<feature type="compositionally biased region" description="Acidic residues" evidence="4">
    <location>
        <begin position="42"/>
        <end position="52"/>
    </location>
</feature>
<comment type="subcellular location">
    <subcellularLocation>
        <location evidence="1">Nucleus</location>
    </subcellularLocation>
</comment>
<dbReference type="InterPro" id="IPR017984">
    <property type="entry name" value="Chromo_dom_subgr"/>
</dbReference>
<dbReference type="Gene3D" id="2.40.50.40">
    <property type="match status" value="2"/>
</dbReference>
<dbReference type="PROSITE" id="PS50013">
    <property type="entry name" value="CHROMO_2"/>
    <property type="match status" value="1"/>
</dbReference>
<evidence type="ECO:0000256" key="4">
    <source>
        <dbReference type="SAM" id="MobiDB-lite"/>
    </source>
</evidence>
<dbReference type="InterPro" id="IPR023780">
    <property type="entry name" value="Chromo_domain"/>
</dbReference>
<dbReference type="PANTHER" id="PTHR22812">
    <property type="entry name" value="CHROMOBOX PROTEIN"/>
    <property type="match status" value="1"/>
</dbReference>
<evidence type="ECO:0000256" key="2">
    <source>
        <dbReference type="ARBA" id="ARBA00011353"/>
    </source>
</evidence>
<proteinExistence type="predicted"/>
<dbReference type="SUPFAM" id="SSF54160">
    <property type="entry name" value="Chromo domain-like"/>
    <property type="match status" value="2"/>
</dbReference>
<name>A0A3D8RNF5_9HELO</name>
<dbReference type="InterPro" id="IPR016197">
    <property type="entry name" value="Chromo-like_dom_sf"/>
</dbReference>
<dbReference type="InterPro" id="IPR008251">
    <property type="entry name" value="Chromo_shadow_dom"/>
</dbReference>
<feature type="domain" description="Chromo" evidence="5">
    <location>
        <begin position="55"/>
        <end position="117"/>
    </location>
</feature>
<dbReference type="SMART" id="SM00298">
    <property type="entry name" value="CHROMO"/>
    <property type="match status" value="1"/>
</dbReference>
<comment type="subunit">
    <text evidence="2">Component of the NuA4 histone acetyltransferase complex.</text>
</comment>
<feature type="region of interest" description="Disordered" evidence="4">
    <location>
        <begin position="1"/>
        <end position="52"/>
    </location>
</feature>
<keyword evidence="3" id="KW-0539">Nucleus</keyword>
<keyword evidence="7" id="KW-1185">Reference proteome</keyword>
<dbReference type="Pfam" id="PF00385">
    <property type="entry name" value="Chromo"/>
    <property type="match status" value="1"/>
</dbReference>
<accession>A0A3D8RNF5</accession>
<evidence type="ECO:0000313" key="7">
    <source>
        <dbReference type="Proteomes" id="UP000256645"/>
    </source>
</evidence>
<dbReference type="Proteomes" id="UP000256645">
    <property type="component" value="Unassembled WGS sequence"/>
</dbReference>
<dbReference type="InterPro" id="IPR051219">
    <property type="entry name" value="Heterochromatin_chromo-domain"/>
</dbReference>
<dbReference type="GO" id="GO:0000792">
    <property type="term" value="C:heterochromatin"/>
    <property type="evidence" value="ECO:0007669"/>
    <property type="project" value="UniProtKB-ARBA"/>
</dbReference>
<feature type="region of interest" description="Disordered" evidence="4">
    <location>
        <begin position="121"/>
        <end position="171"/>
    </location>
</feature>
<dbReference type="SMART" id="SM00300">
    <property type="entry name" value="ChSh"/>
    <property type="match status" value="1"/>
</dbReference>
<dbReference type="AlphaFoldDB" id="A0A3D8RNF5"/>
<dbReference type="OrthoDB" id="433924at2759"/>
<feature type="compositionally biased region" description="Acidic residues" evidence="4">
    <location>
        <begin position="1"/>
        <end position="17"/>
    </location>
</feature>
<evidence type="ECO:0000256" key="3">
    <source>
        <dbReference type="ARBA" id="ARBA00023242"/>
    </source>
</evidence>
<dbReference type="PRINTS" id="PR00504">
    <property type="entry name" value="CHROMODOMAIN"/>
</dbReference>
<dbReference type="GO" id="GO:0005634">
    <property type="term" value="C:nucleus"/>
    <property type="evidence" value="ECO:0007669"/>
    <property type="project" value="UniProtKB-SubCell"/>
</dbReference>
<evidence type="ECO:0000256" key="1">
    <source>
        <dbReference type="ARBA" id="ARBA00004123"/>
    </source>
</evidence>
<evidence type="ECO:0000313" key="6">
    <source>
        <dbReference type="EMBL" id="RDW75331.1"/>
    </source>
</evidence>
<dbReference type="InterPro" id="IPR000953">
    <property type="entry name" value="Chromo/chromo_shadow_dom"/>
</dbReference>